<feature type="transmembrane region" description="Helical" evidence="1">
    <location>
        <begin position="41"/>
        <end position="61"/>
    </location>
</feature>
<keyword evidence="3" id="KW-1185">Reference proteome</keyword>
<evidence type="ECO:0000313" key="3">
    <source>
        <dbReference type="Proteomes" id="UP001501175"/>
    </source>
</evidence>
<gene>
    <name evidence="2" type="ORF">GCM10023189_53920</name>
</gene>
<sequence>MLPVLIIIVVSAIAQLFLPWWIIAPVAFGSCWWLSKSSGRAFLAGFLGIALVWLAYAAWIHSHTDGILTGRMSQLLFKADVPLVLLLLTPVIGGLVGGLAGLTGYQVRRALR</sequence>
<dbReference type="Proteomes" id="UP001501175">
    <property type="component" value="Unassembled WGS sequence"/>
</dbReference>
<name>A0ABP8NJY6_9BACT</name>
<feature type="transmembrane region" description="Helical" evidence="1">
    <location>
        <begin position="6"/>
        <end position="34"/>
    </location>
</feature>
<keyword evidence="1" id="KW-0472">Membrane</keyword>
<evidence type="ECO:0000256" key="1">
    <source>
        <dbReference type="SAM" id="Phobius"/>
    </source>
</evidence>
<keyword evidence="1" id="KW-1133">Transmembrane helix</keyword>
<evidence type="ECO:0000313" key="2">
    <source>
        <dbReference type="EMBL" id="GAA4468492.1"/>
    </source>
</evidence>
<proteinExistence type="predicted"/>
<organism evidence="2 3">
    <name type="scientific">Nibrella saemangeumensis</name>
    <dbReference type="NCBI Taxonomy" id="1084526"/>
    <lineage>
        <taxon>Bacteria</taxon>
        <taxon>Pseudomonadati</taxon>
        <taxon>Bacteroidota</taxon>
        <taxon>Cytophagia</taxon>
        <taxon>Cytophagales</taxon>
        <taxon>Spirosomataceae</taxon>
        <taxon>Nibrella</taxon>
    </lineage>
</organism>
<keyword evidence="1" id="KW-0812">Transmembrane</keyword>
<comment type="caution">
    <text evidence="2">The sequence shown here is derived from an EMBL/GenBank/DDBJ whole genome shotgun (WGS) entry which is preliminary data.</text>
</comment>
<feature type="transmembrane region" description="Helical" evidence="1">
    <location>
        <begin position="81"/>
        <end position="102"/>
    </location>
</feature>
<protein>
    <submittedName>
        <fullName evidence="2">Uncharacterized protein</fullName>
    </submittedName>
</protein>
<dbReference type="EMBL" id="BAABHD010000083">
    <property type="protein sequence ID" value="GAA4468492.1"/>
    <property type="molecule type" value="Genomic_DNA"/>
</dbReference>
<dbReference type="RefSeq" id="WP_345249009.1">
    <property type="nucleotide sequence ID" value="NZ_BAABHD010000083.1"/>
</dbReference>
<accession>A0ABP8NJY6</accession>
<reference evidence="3" key="1">
    <citation type="journal article" date="2019" name="Int. J. Syst. Evol. Microbiol.">
        <title>The Global Catalogue of Microorganisms (GCM) 10K type strain sequencing project: providing services to taxonomists for standard genome sequencing and annotation.</title>
        <authorList>
            <consortium name="The Broad Institute Genomics Platform"/>
            <consortium name="The Broad Institute Genome Sequencing Center for Infectious Disease"/>
            <person name="Wu L."/>
            <person name="Ma J."/>
        </authorList>
    </citation>
    <scope>NUCLEOTIDE SEQUENCE [LARGE SCALE GENOMIC DNA]</scope>
    <source>
        <strain evidence="3">JCM 17927</strain>
    </source>
</reference>